<comment type="similarity">
    <text evidence="1 3">Belongs to the short-chain dehydrogenases/reductases (SDR) family.</text>
</comment>
<dbReference type="Pfam" id="PF00106">
    <property type="entry name" value="adh_short"/>
    <property type="match status" value="1"/>
</dbReference>
<evidence type="ECO:0000256" key="3">
    <source>
        <dbReference type="RuleBase" id="RU000363"/>
    </source>
</evidence>
<evidence type="ECO:0000313" key="6">
    <source>
        <dbReference type="Proteomes" id="UP000092683"/>
    </source>
</evidence>
<reference evidence="5 6" key="1">
    <citation type="submission" date="2016-06" db="EMBL/GenBank/DDBJ databases">
        <authorList>
            <person name="Kjaerup R.B."/>
            <person name="Dalgaard T.S."/>
            <person name="Juul-Madsen H.R."/>
        </authorList>
    </citation>
    <scope>NUCLEOTIDE SEQUENCE [LARGE SCALE GENOMIC DNA]</scope>
    <source>
        <strain evidence="5 6">E3012</strain>
    </source>
</reference>
<comment type="caution">
    <text evidence="5">The sequence shown here is derived from an EMBL/GenBank/DDBJ whole genome shotgun (WGS) entry which is preliminary data.</text>
</comment>
<accession>A0A1B9DDC4</accession>
<dbReference type="AlphaFoldDB" id="A0A1B9DDC4"/>
<evidence type="ECO:0000256" key="2">
    <source>
        <dbReference type="ARBA" id="ARBA00023002"/>
    </source>
</evidence>
<organism evidence="5 6">
    <name type="scientific">Mycobacterium malmoense</name>
    <dbReference type="NCBI Taxonomy" id="1780"/>
    <lineage>
        <taxon>Bacteria</taxon>
        <taxon>Bacillati</taxon>
        <taxon>Actinomycetota</taxon>
        <taxon>Actinomycetes</taxon>
        <taxon>Mycobacteriales</taxon>
        <taxon>Mycobacteriaceae</taxon>
        <taxon>Mycobacterium</taxon>
    </lineage>
</organism>
<dbReference type="PANTHER" id="PTHR44196">
    <property type="entry name" value="DEHYDROGENASE/REDUCTASE SDR FAMILY MEMBER 7B"/>
    <property type="match status" value="1"/>
</dbReference>
<protein>
    <submittedName>
        <fullName evidence="5">Oxidoreductase</fullName>
    </submittedName>
</protein>
<dbReference type="InterPro" id="IPR036291">
    <property type="entry name" value="NAD(P)-bd_dom_sf"/>
</dbReference>
<dbReference type="Gene3D" id="3.40.50.720">
    <property type="entry name" value="NAD(P)-binding Rossmann-like Domain"/>
    <property type="match status" value="1"/>
</dbReference>
<dbReference type="PRINTS" id="PR00081">
    <property type="entry name" value="GDHRDH"/>
</dbReference>
<dbReference type="PRINTS" id="PR00080">
    <property type="entry name" value="SDRFAMILY"/>
</dbReference>
<gene>
    <name evidence="5" type="ORF">A5677_12755</name>
</gene>
<dbReference type="SUPFAM" id="SSF51735">
    <property type="entry name" value="NAD(P)-binding Rossmann-fold domains"/>
    <property type="match status" value="1"/>
</dbReference>
<evidence type="ECO:0000313" key="5">
    <source>
        <dbReference type="EMBL" id="OCB61696.1"/>
    </source>
</evidence>
<keyword evidence="2" id="KW-0560">Oxidoreductase</keyword>
<dbReference type="PANTHER" id="PTHR44196:SF1">
    <property type="entry name" value="DEHYDROGENASE_REDUCTASE SDR FAMILY MEMBER 7B"/>
    <property type="match status" value="1"/>
</dbReference>
<name>A0A1B9DDC4_MYCMA</name>
<proteinExistence type="inferred from homology"/>
<dbReference type="Proteomes" id="UP000092683">
    <property type="component" value="Unassembled WGS sequence"/>
</dbReference>
<feature type="domain" description="Ketoreductase" evidence="4">
    <location>
        <begin position="8"/>
        <end position="193"/>
    </location>
</feature>
<dbReference type="InterPro" id="IPR002347">
    <property type="entry name" value="SDR_fam"/>
</dbReference>
<dbReference type="GO" id="GO:0016491">
    <property type="term" value="F:oxidoreductase activity"/>
    <property type="evidence" value="ECO:0007669"/>
    <property type="project" value="UniProtKB-KW"/>
</dbReference>
<evidence type="ECO:0000256" key="1">
    <source>
        <dbReference type="ARBA" id="ARBA00006484"/>
    </source>
</evidence>
<dbReference type="CDD" id="cd05233">
    <property type="entry name" value="SDR_c"/>
    <property type="match status" value="1"/>
</dbReference>
<dbReference type="OrthoDB" id="9775296at2"/>
<evidence type="ECO:0000259" key="4">
    <source>
        <dbReference type="SMART" id="SM00822"/>
    </source>
</evidence>
<dbReference type="FunFam" id="3.40.50.720:FF:000084">
    <property type="entry name" value="Short-chain dehydrogenase reductase"/>
    <property type="match status" value="1"/>
</dbReference>
<sequence>MPDNISGEVVLILGGAGGIGLATAEALALRGAGIALADIDTAGLKSAVDTLKQRGARVRAYPVDVRLRDSTSQLVKSVVDDLGRLDVLINCAGIMFIRPITELSLDEWELTIDLNLKGTLWGVAAALPVFLAQHQGHIITLGSIHGLKVFPGGAVHSASKFAVRAFSEGLRAELAGHGVRVTTIMPGAVATGMEQRTTGTDQDRVRAIYAHAISPAAVAGAIAFAVEQPDTVSISELVVRPTAQEL</sequence>
<dbReference type="EMBL" id="MBEE01000027">
    <property type="protein sequence ID" value="OCB61696.1"/>
    <property type="molecule type" value="Genomic_DNA"/>
</dbReference>
<dbReference type="SMART" id="SM00822">
    <property type="entry name" value="PKS_KR"/>
    <property type="match status" value="1"/>
</dbReference>
<dbReference type="GO" id="GO:0016020">
    <property type="term" value="C:membrane"/>
    <property type="evidence" value="ECO:0007669"/>
    <property type="project" value="TreeGrafter"/>
</dbReference>
<dbReference type="InterPro" id="IPR057326">
    <property type="entry name" value="KR_dom"/>
</dbReference>